<dbReference type="Proteomes" id="UP000294911">
    <property type="component" value="Unassembled WGS sequence"/>
</dbReference>
<organism evidence="2 3">
    <name type="scientific">Tamaricihabitans halophyticus</name>
    <dbReference type="NCBI Taxonomy" id="1262583"/>
    <lineage>
        <taxon>Bacteria</taxon>
        <taxon>Bacillati</taxon>
        <taxon>Actinomycetota</taxon>
        <taxon>Actinomycetes</taxon>
        <taxon>Pseudonocardiales</taxon>
        <taxon>Pseudonocardiaceae</taxon>
        <taxon>Tamaricihabitans</taxon>
    </lineage>
</organism>
<sequence>MRKTSRVLVVMASTAALFGIGAGAASAEAVESSTPVWALPGVDIGPLAAPLATVPTEVLAPVYGVITAATG</sequence>
<evidence type="ECO:0008006" key="4">
    <source>
        <dbReference type="Google" id="ProtNLM"/>
    </source>
</evidence>
<accession>A0A4R2QFI0</accession>
<dbReference type="RefSeq" id="WP_243659130.1">
    <property type="nucleotide sequence ID" value="NZ_SLXQ01000011.1"/>
</dbReference>
<protein>
    <recommendedName>
        <fullName evidence="4">Secreted protein</fullName>
    </recommendedName>
</protein>
<proteinExistence type="predicted"/>
<evidence type="ECO:0000256" key="1">
    <source>
        <dbReference type="SAM" id="SignalP"/>
    </source>
</evidence>
<gene>
    <name evidence="2" type="ORF">EV191_11195</name>
</gene>
<keyword evidence="1" id="KW-0732">Signal</keyword>
<evidence type="ECO:0000313" key="3">
    <source>
        <dbReference type="Proteomes" id="UP000294911"/>
    </source>
</evidence>
<name>A0A4R2QFI0_9PSEU</name>
<evidence type="ECO:0000313" key="2">
    <source>
        <dbReference type="EMBL" id="TCP47890.1"/>
    </source>
</evidence>
<feature type="chain" id="PRO_5039368322" description="Secreted protein" evidence="1">
    <location>
        <begin position="28"/>
        <end position="71"/>
    </location>
</feature>
<reference evidence="2 3" key="1">
    <citation type="submission" date="2019-03" db="EMBL/GenBank/DDBJ databases">
        <title>Genomic Encyclopedia of Type Strains, Phase IV (KMG-IV): sequencing the most valuable type-strain genomes for metagenomic binning, comparative biology and taxonomic classification.</title>
        <authorList>
            <person name="Goeker M."/>
        </authorList>
    </citation>
    <scope>NUCLEOTIDE SEQUENCE [LARGE SCALE GENOMIC DNA]</scope>
    <source>
        <strain evidence="2 3">DSM 45765</strain>
    </source>
</reference>
<comment type="caution">
    <text evidence="2">The sequence shown here is derived from an EMBL/GenBank/DDBJ whole genome shotgun (WGS) entry which is preliminary data.</text>
</comment>
<keyword evidence="3" id="KW-1185">Reference proteome</keyword>
<feature type="signal peptide" evidence="1">
    <location>
        <begin position="1"/>
        <end position="27"/>
    </location>
</feature>
<dbReference type="AlphaFoldDB" id="A0A4R2QFI0"/>
<dbReference type="EMBL" id="SLXQ01000011">
    <property type="protein sequence ID" value="TCP47890.1"/>
    <property type="molecule type" value="Genomic_DNA"/>
</dbReference>